<keyword evidence="2" id="KW-1185">Reference proteome</keyword>
<gene>
    <name evidence="1" type="ORF">G210_0376</name>
</gene>
<name>M3K0Y7_CANMX</name>
<evidence type="ECO:0000313" key="2">
    <source>
        <dbReference type="Proteomes" id="UP000011777"/>
    </source>
</evidence>
<evidence type="ECO:0000313" key="1">
    <source>
        <dbReference type="EMBL" id="EMG48960.1"/>
    </source>
</evidence>
<dbReference type="Pfam" id="PF12658">
    <property type="entry name" value="Ten1"/>
    <property type="match status" value="1"/>
</dbReference>
<dbReference type="HOGENOM" id="CLU_156003_0_0_1"/>
<accession>M3K0Y7</accession>
<reference evidence="1 2" key="1">
    <citation type="submission" date="2013-02" db="EMBL/GenBank/DDBJ databases">
        <title>Genome sequence of Candida maltosa Xu316, a potential industrial strain for xylitol and ethanol production.</title>
        <authorList>
            <person name="Yu J."/>
            <person name="Wang Q."/>
            <person name="Geng X."/>
            <person name="Bao W."/>
            <person name="He P."/>
            <person name="Cai J."/>
        </authorList>
    </citation>
    <scope>NUCLEOTIDE SEQUENCE [LARGE SCALE GENOMIC DNA]</scope>
    <source>
        <strain evidence="2">Xu316</strain>
    </source>
</reference>
<dbReference type="Gene3D" id="2.40.50.140">
    <property type="entry name" value="Nucleic acid-binding proteins"/>
    <property type="match status" value="1"/>
</dbReference>
<proteinExistence type="predicted"/>
<dbReference type="OMA" id="CQVIKYI"/>
<protein>
    <submittedName>
        <fullName evidence="1">Uncharacterized protein</fullName>
    </submittedName>
</protein>
<dbReference type="GO" id="GO:0016233">
    <property type="term" value="P:telomere capping"/>
    <property type="evidence" value="ECO:0007669"/>
    <property type="project" value="InterPro"/>
</dbReference>
<dbReference type="GO" id="GO:0043047">
    <property type="term" value="F:single-stranded telomeric DNA binding"/>
    <property type="evidence" value="ECO:0007669"/>
    <property type="project" value="InterPro"/>
</dbReference>
<dbReference type="OrthoDB" id="4022411at2759"/>
<comment type="caution">
    <text evidence="1">The sequence shown here is derived from an EMBL/GenBank/DDBJ whole genome shotgun (WGS) entry which is preliminary data.</text>
</comment>
<dbReference type="GO" id="GO:1990879">
    <property type="term" value="C:CST complex"/>
    <property type="evidence" value="ECO:0007669"/>
    <property type="project" value="InterPro"/>
</dbReference>
<dbReference type="InterPro" id="IPR012340">
    <property type="entry name" value="NA-bd_OB-fold"/>
</dbReference>
<dbReference type="EMBL" id="AOGT01000883">
    <property type="protein sequence ID" value="EMG48960.1"/>
    <property type="molecule type" value="Genomic_DNA"/>
</dbReference>
<organism evidence="1 2">
    <name type="scientific">Candida maltosa (strain Xu316)</name>
    <name type="common">Yeast</name>
    <dbReference type="NCBI Taxonomy" id="1245528"/>
    <lineage>
        <taxon>Eukaryota</taxon>
        <taxon>Fungi</taxon>
        <taxon>Dikarya</taxon>
        <taxon>Ascomycota</taxon>
        <taxon>Saccharomycotina</taxon>
        <taxon>Pichiomycetes</taxon>
        <taxon>Debaryomycetaceae</taxon>
        <taxon>Candida/Lodderomyces clade</taxon>
        <taxon>Candida</taxon>
    </lineage>
</organism>
<dbReference type="Proteomes" id="UP000011777">
    <property type="component" value="Unassembled WGS sequence"/>
</dbReference>
<sequence>MTKLILIPSNIPQELPNASPSSPERIRILAQIIEYYPNETSLLIDKVPTIERTTTSIPIKINVYDFLESSSMNGLLFKGTLVNIEAIYDGESILPVEIYEVNGANFTEDNSDVLQKVNRDIIPFD</sequence>
<dbReference type="InterPro" id="IPR024222">
    <property type="entry name" value="Ten1_fungal"/>
</dbReference>
<dbReference type="AlphaFoldDB" id="M3K0Y7"/>